<comment type="similarity">
    <text evidence="7">Belongs to the mitochondrial carrier (TC 2.A.29) family.</text>
</comment>
<dbReference type="Gene3D" id="1.50.40.10">
    <property type="entry name" value="Mitochondrial carrier domain"/>
    <property type="match status" value="1"/>
</dbReference>
<comment type="caution">
    <text evidence="9">The sequence shown here is derived from an EMBL/GenBank/DDBJ whole genome shotgun (WGS) entry which is preliminary data.</text>
</comment>
<dbReference type="PRINTS" id="PR00926">
    <property type="entry name" value="MITOCARRIER"/>
</dbReference>
<evidence type="ECO:0000313" key="9">
    <source>
        <dbReference type="EMBL" id="GMI34327.1"/>
    </source>
</evidence>
<reference evidence="9 10" key="1">
    <citation type="journal article" date="2023" name="Commun. Biol.">
        <title>Genome analysis of Parmales, the sister group of diatoms, reveals the evolutionary specialization of diatoms from phago-mixotrophs to photoautotrophs.</title>
        <authorList>
            <person name="Ban H."/>
            <person name="Sato S."/>
            <person name="Yoshikawa S."/>
            <person name="Yamada K."/>
            <person name="Nakamura Y."/>
            <person name="Ichinomiya M."/>
            <person name="Sato N."/>
            <person name="Blanc-Mathieu R."/>
            <person name="Endo H."/>
            <person name="Kuwata A."/>
            <person name="Ogata H."/>
        </authorList>
    </citation>
    <scope>NUCLEOTIDE SEQUENCE [LARGE SCALE GENOMIC DNA]</scope>
</reference>
<evidence type="ECO:0000313" key="10">
    <source>
        <dbReference type="Proteomes" id="UP001165060"/>
    </source>
</evidence>
<evidence type="ECO:0000256" key="3">
    <source>
        <dbReference type="ARBA" id="ARBA00022692"/>
    </source>
</evidence>
<dbReference type="SUPFAM" id="SSF103506">
    <property type="entry name" value="Mitochondrial carrier"/>
    <property type="match status" value="1"/>
</dbReference>
<feature type="compositionally biased region" description="Pro residues" evidence="8">
    <location>
        <begin position="1"/>
        <end position="15"/>
    </location>
</feature>
<evidence type="ECO:0000256" key="5">
    <source>
        <dbReference type="ARBA" id="ARBA00023136"/>
    </source>
</evidence>
<evidence type="ECO:0000256" key="8">
    <source>
        <dbReference type="SAM" id="MobiDB-lite"/>
    </source>
</evidence>
<evidence type="ECO:0008006" key="11">
    <source>
        <dbReference type="Google" id="ProtNLM"/>
    </source>
</evidence>
<keyword evidence="4" id="KW-0677">Repeat</keyword>
<evidence type="ECO:0000256" key="2">
    <source>
        <dbReference type="ARBA" id="ARBA00022448"/>
    </source>
</evidence>
<dbReference type="Proteomes" id="UP001165060">
    <property type="component" value="Unassembled WGS sequence"/>
</dbReference>
<gene>
    <name evidence="9" type="ORF">TeGR_g9509</name>
</gene>
<feature type="repeat" description="Solcar" evidence="6">
    <location>
        <begin position="262"/>
        <end position="351"/>
    </location>
</feature>
<evidence type="ECO:0000256" key="1">
    <source>
        <dbReference type="ARBA" id="ARBA00004141"/>
    </source>
</evidence>
<organism evidence="9 10">
    <name type="scientific">Tetraparma gracilis</name>
    <dbReference type="NCBI Taxonomy" id="2962635"/>
    <lineage>
        <taxon>Eukaryota</taxon>
        <taxon>Sar</taxon>
        <taxon>Stramenopiles</taxon>
        <taxon>Ochrophyta</taxon>
        <taxon>Bolidophyceae</taxon>
        <taxon>Parmales</taxon>
        <taxon>Triparmaceae</taxon>
        <taxon>Tetraparma</taxon>
    </lineage>
</organism>
<proteinExistence type="inferred from homology"/>
<evidence type="ECO:0000256" key="4">
    <source>
        <dbReference type="ARBA" id="ARBA00022737"/>
    </source>
</evidence>
<feature type="repeat" description="Solcar" evidence="6">
    <location>
        <begin position="153"/>
        <end position="241"/>
    </location>
</feature>
<keyword evidence="2 7" id="KW-0813">Transport</keyword>
<dbReference type="InterPro" id="IPR018108">
    <property type="entry name" value="MCP_transmembrane"/>
</dbReference>
<feature type="repeat" description="Solcar" evidence="6">
    <location>
        <begin position="27"/>
        <end position="134"/>
    </location>
</feature>
<protein>
    <recommendedName>
        <fullName evidence="11">Mitochondrial carrier protein</fullName>
    </recommendedName>
</protein>
<accession>A0ABQ6MWW7</accession>
<dbReference type="PANTHER" id="PTHR24089">
    <property type="entry name" value="SOLUTE CARRIER FAMILY 25"/>
    <property type="match status" value="1"/>
</dbReference>
<dbReference type="PROSITE" id="PS50920">
    <property type="entry name" value="SOLCAR"/>
    <property type="match status" value="3"/>
</dbReference>
<feature type="region of interest" description="Disordered" evidence="8">
    <location>
        <begin position="1"/>
        <end position="25"/>
    </location>
</feature>
<dbReference type="InterPro" id="IPR002067">
    <property type="entry name" value="MCP"/>
</dbReference>
<name>A0ABQ6MWW7_9STRA</name>
<evidence type="ECO:0000256" key="7">
    <source>
        <dbReference type="RuleBase" id="RU000488"/>
    </source>
</evidence>
<evidence type="ECO:0000256" key="6">
    <source>
        <dbReference type="PROSITE-ProRule" id="PRU00282"/>
    </source>
</evidence>
<keyword evidence="5 6" id="KW-0472">Membrane</keyword>
<keyword evidence="3 6" id="KW-0812">Transmembrane</keyword>
<dbReference type="Pfam" id="PF00153">
    <property type="entry name" value="Mito_carr"/>
    <property type="match status" value="3"/>
</dbReference>
<dbReference type="InterPro" id="IPR023395">
    <property type="entry name" value="MCP_dom_sf"/>
</dbReference>
<sequence>MPAQHPPPTPPPPNPHSSDGKRDGTPQRFLQQLFCGGVAGAAAKTVTAPLSRLAMLFQVHSLVSTKGLSIPRGLSNPTSAAFNPTYASSLAEGFNKVVTREGFLAFWKGNGTSVLHRFPYSAINFAVYERCQRELARPPGDGVPSPYSPTWHSGALARFLSGAVAGSSAVVACYPLDLIRTRLTTQQPQTAHSYRGITDAVVTIVRYEGLLGLYSGLGTTLCVAVPSFAVSYAVYGSLKEYVLDDERFSNFRVVSPAGGAHMTVPATLLCGACSGSLTAVLTYPLDVTRRRMQVQNQYIEKRLRNTASQHVREIVQVEGWSGLYRGLIPELLKVTPFVGTTFLVYEVLRKHFGLTES</sequence>
<dbReference type="EMBL" id="BRYB01000630">
    <property type="protein sequence ID" value="GMI34327.1"/>
    <property type="molecule type" value="Genomic_DNA"/>
</dbReference>
<comment type="subcellular location">
    <subcellularLocation>
        <location evidence="1">Membrane</location>
        <topology evidence="1">Multi-pass membrane protein</topology>
    </subcellularLocation>
</comment>
<keyword evidence="10" id="KW-1185">Reference proteome</keyword>